<feature type="transmembrane region" description="Helical" evidence="11">
    <location>
        <begin position="6"/>
        <end position="28"/>
    </location>
</feature>
<dbReference type="Pfam" id="PF04597">
    <property type="entry name" value="Ribophorin_I"/>
    <property type="match status" value="1"/>
</dbReference>
<comment type="pathway">
    <text evidence="3 11">Protein modification; protein glycosylation.</text>
</comment>
<name>A0A7R9LKG1_9ACAR</name>
<evidence type="ECO:0000256" key="6">
    <source>
        <dbReference type="ARBA" id="ARBA00022692"/>
    </source>
</evidence>
<evidence type="ECO:0000256" key="1">
    <source>
        <dbReference type="ARBA" id="ARBA00002791"/>
    </source>
</evidence>
<keyword evidence="9 11" id="KW-1133">Transmembrane helix</keyword>
<evidence type="ECO:0000313" key="13">
    <source>
        <dbReference type="Proteomes" id="UP000728032"/>
    </source>
</evidence>
<proteinExistence type="inferred from homology"/>
<evidence type="ECO:0000256" key="8">
    <source>
        <dbReference type="ARBA" id="ARBA00022824"/>
    </source>
</evidence>
<evidence type="ECO:0000256" key="10">
    <source>
        <dbReference type="ARBA" id="ARBA00023136"/>
    </source>
</evidence>
<evidence type="ECO:0000256" key="4">
    <source>
        <dbReference type="ARBA" id="ARBA00008905"/>
    </source>
</evidence>
<comment type="subcellular location">
    <subcellularLocation>
        <location evidence="2 11">Endoplasmic reticulum membrane</location>
        <topology evidence="2 11">Single-pass type I membrane protein</topology>
    </subcellularLocation>
</comment>
<organism evidence="12">
    <name type="scientific">Oppiella nova</name>
    <dbReference type="NCBI Taxonomy" id="334625"/>
    <lineage>
        <taxon>Eukaryota</taxon>
        <taxon>Metazoa</taxon>
        <taxon>Ecdysozoa</taxon>
        <taxon>Arthropoda</taxon>
        <taxon>Chelicerata</taxon>
        <taxon>Arachnida</taxon>
        <taxon>Acari</taxon>
        <taxon>Acariformes</taxon>
        <taxon>Sarcoptiformes</taxon>
        <taxon>Oribatida</taxon>
        <taxon>Brachypylina</taxon>
        <taxon>Oppioidea</taxon>
        <taxon>Oppiidae</taxon>
        <taxon>Oppiella</taxon>
    </lineage>
</organism>
<evidence type="ECO:0000313" key="12">
    <source>
        <dbReference type="EMBL" id="CAD7643147.1"/>
    </source>
</evidence>
<dbReference type="Proteomes" id="UP000728032">
    <property type="component" value="Unassembled WGS sequence"/>
</dbReference>
<evidence type="ECO:0000256" key="9">
    <source>
        <dbReference type="ARBA" id="ARBA00022989"/>
    </source>
</evidence>
<dbReference type="GO" id="GO:0008250">
    <property type="term" value="C:oligosaccharyltransferase complex"/>
    <property type="evidence" value="ECO:0007669"/>
    <property type="project" value="UniProtKB-UniRule"/>
</dbReference>
<evidence type="ECO:0000256" key="5">
    <source>
        <dbReference type="ARBA" id="ARBA00017611"/>
    </source>
</evidence>
<dbReference type="GO" id="GO:0018279">
    <property type="term" value="P:protein N-linked glycosylation via asparagine"/>
    <property type="evidence" value="ECO:0007669"/>
    <property type="project" value="TreeGrafter"/>
</dbReference>
<evidence type="ECO:0000256" key="3">
    <source>
        <dbReference type="ARBA" id="ARBA00004922"/>
    </source>
</evidence>
<dbReference type="AlphaFoldDB" id="A0A7R9LKG1"/>
<evidence type="ECO:0000256" key="11">
    <source>
        <dbReference type="RuleBase" id="RU361143"/>
    </source>
</evidence>
<dbReference type="EMBL" id="OC916098">
    <property type="protein sequence ID" value="CAD7643147.1"/>
    <property type="molecule type" value="Genomic_DNA"/>
</dbReference>
<keyword evidence="13" id="KW-1185">Reference proteome</keyword>
<keyword evidence="10 11" id="KW-0472">Membrane</keyword>
<dbReference type="PANTHER" id="PTHR21049:SF0">
    <property type="entry name" value="DOLICHYL-DIPHOSPHOOLIGOSACCHARIDE--PROTEIN GLYCOSYLTRANSFERASE SUBUNIT 1"/>
    <property type="match status" value="1"/>
</dbReference>
<reference evidence="12" key="1">
    <citation type="submission" date="2020-11" db="EMBL/GenBank/DDBJ databases">
        <authorList>
            <person name="Tran Van P."/>
        </authorList>
    </citation>
    <scope>NUCLEOTIDE SEQUENCE</scope>
</reference>
<sequence>MATLKAVKHWLVLLVNVLIAGIEEFHVLYHRFPSQMAMKWSLISLLVVIGVQVVTIGTQSTGDVVNGKVDRVIDISSQLVRIQTRVVVDNSRNKKSLDHYVVGLDALSAQHLSYISATIDKKALKVAKVDDKTYRLQLSASEAIAAGQSASAVIEIDTVFTHSLTPFPEQILQAERQLVQYFGNVYFWSPYETKTQTTKVKLTPSGSVESFTKVKPTAQTDRTITYGPYDNIAANTHAELKIHYENNTPFLTVTRLERVIEVSHWSAMISVEETIDVLHTGAQLKGAFSRYEFQREPTNGISSIKSWKTKLPVNARDIYYRDDIGNISTSNLKAGSQHLIADLRPRFPLFGGWKTHYLLGYYISSQDLLLNEGNDFVLKIPFVDHIFDNSVIDDVTVKVILPEGSSD</sequence>
<comment type="subunit">
    <text evidence="11">Component of the oligosaccharyltransferase (OST) complex.</text>
</comment>
<dbReference type="UniPathway" id="UPA00378"/>
<keyword evidence="6 11" id="KW-0812">Transmembrane</keyword>
<comment type="similarity">
    <text evidence="4 11">Belongs to the OST1 family.</text>
</comment>
<accession>A0A7R9LKG1</accession>
<keyword evidence="8 11" id="KW-0256">Endoplasmic reticulum</keyword>
<evidence type="ECO:0000256" key="7">
    <source>
        <dbReference type="ARBA" id="ARBA00022729"/>
    </source>
</evidence>
<dbReference type="InterPro" id="IPR007676">
    <property type="entry name" value="Ribophorin_I"/>
</dbReference>
<protein>
    <recommendedName>
        <fullName evidence="5 11">Dolichyl-diphosphooligosaccharide--protein glycosyltransferase subunit 1</fullName>
    </recommendedName>
</protein>
<feature type="non-terminal residue" evidence="12">
    <location>
        <position position="1"/>
    </location>
</feature>
<evidence type="ECO:0000256" key="2">
    <source>
        <dbReference type="ARBA" id="ARBA00004115"/>
    </source>
</evidence>
<keyword evidence="7" id="KW-0732">Signal</keyword>
<dbReference type="EMBL" id="CAJPVJ010001273">
    <property type="protein sequence ID" value="CAG2164432.1"/>
    <property type="molecule type" value="Genomic_DNA"/>
</dbReference>
<dbReference type="OrthoDB" id="310030at2759"/>
<dbReference type="PANTHER" id="PTHR21049">
    <property type="entry name" value="RIBOPHORIN I"/>
    <property type="match status" value="1"/>
</dbReference>
<gene>
    <name evidence="12" type="ORF">ONB1V03_LOCUS3986</name>
</gene>
<comment type="function">
    <text evidence="1 11">Subunit of the oligosaccharyl transferase (OST) complex that catalyzes the initial transfer of a defined glycan (Glc(3)Man(9)GlcNAc(2) in eukaryotes) from the lipid carrier dolichol-pyrophosphate to an asparagine residue within an Asn-X-Ser/Thr consensus motif in nascent polypeptide chains, the first step in protein N-glycosylation. N-glycosylation occurs cotranslationally and the complex associates with the Sec61 complex at the channel-forming translocon complex that mediates protein translocation across the endoplasmic reticulum (ER). All subunits are required for a maximal enzyme activity.</text>
</comment>